<sequence>MPSNLMLKAMNTAHRALLAVTGGRLGDSFFGMPSVELTTTGRKSGERRSVMLTAPIIENDTVVVVASRGGDPIHPAWYLNLRDDPRVWLARPGEPAREMTARTATPEERAELWPRVVAAYRGYGDYQKRTDREIPLVLLTPREGTEKQAP</sequence>
<comment type="caution">
    <text evidence="3">The sequence shown here is derived from an EMBL/GenBank/DDBJ whole genome shotgun (WGS) entry which is preliminary data.</text>
</comment>
<dbReference type="RefSeq" id="WP_043658484.1">
    <property type="nucleotide sequence ID" value="NZ_JBIAMX010000015.1"/>
</dbReference>
<protein>
    <submittedName>
        <fullName evidence="3">Nitroreductase/quinone reductase family protein</fullName>
    </submittedName>
</protein>
<evidence type="ECO:0000313" key="4">
    <source>
        <dbReference type="Proteomes" id="UP001601444"/>
    </source>
</evidence>
<evidence type="ECO:0000256" key="2">
    <source>
        <dbReference type="ARBA" id="ARBA00049106"/>
    </source>
</evidence>
<evidence type="ECO:0000313" key="3">
    <source>
        <dbReference type="EMBL" id="MFF0545702.1"/>
    </source>
</evidence>
<keyword evidence="4" id="KW-1185">Reference proteome</keyword>
<proteinExistence type="inferred from homology"/>
<dbReference type="NCBIfam" id="TIGR00026">
    <property type="entry name" value="hi_GC_TIGR00026"/>
    <property type="match status" value="1"/>
</dbReference>
<gene>
    <name evidence="3" type="ORF">ACFYTF_22965</name>
</gene>
<dbReference type="PANTHER" id="PTHR39428">
    <property type="entry name" value="F420H(2)-DEPENDENT QUINONE REDUCTASE RV1261C"/>
    <property type="match status" value="1"/>
</dbReference>
<dbReference type="InterPro" id="IPR010916">
    <property type="entry name" value="TonB_box_CS"/>
</dbReference>
<dbReference type="Gene3D" id="2.30.110.10">
    <property type="entry name" value="Electron Transport, Fmn-binding Protein, Chain A"/>
    <property type="match status" value="1"/>
</dbReference>
<dbReference type="PROSITE" id="PS00430">
    <property type="entry name" value="TONB_DEPENDENT_REC_1"/>
    <property type="match status" value="1"/>
</dbReference>
<comment type="similarity">
    <text evidence="1">Belongs to the F420H(2)-dependent quinone reductase family.</text>
</comment>
<evidence type="ECO:0000256" key="1">
    <source>
        <dbReference type="ARBA" id="ARBA00008710"/>
    </source>
</evidence>
<name>A0ABW6PTS9_9NOCA</name>
<dbReference type="EMBL" id="JBIAMX010000015">
    <property type="protein sequence ID" value="MFF0545702.1"/>
    <property type="molecule type" value="Genomic_DNA"/>
</dbReference>
<organism evidence="3 4">
    <name type="scientific">Nocardia thailandica</name>
    <dbReference type="NCBI Taxonomy" id="257275"/>
    <lineage>
        <taxon>Bacteria</taxon>
        <taxon>Bacillati</taxon>
        <taxon>Actinomycetota</taxon>
        <taxon>Actinomycetes</taxon>
        <taxon>Mycobacteriales</taxon>
        <taxon>Nocardiaceae</taxon>
        <taxon>Nocardia</taxon>
    </lineage>
</organism>
<dbReference type="Pfam" id="PF04075">
    <property type="entry name" value="F420H2_quin_red"/>
    <property type="match status" value="1"/>
</dbReference>
<dbReference type="PANTHER" id="PTHR39428:SF3">
    <property type="entry name" value="DEAZAFLAVIN-DEPENDENT NITROREDUCTASE"/>
    <property type="match status" value="1"/>
</dbReference>
<reference evidence="3 4" key="1">
    <citation type="submission" date="2024-10" db="EMBL/GenBank/DDBJ databases">
        <title>The Natural Products Discovery Center: Release of the First 8490 Sequenced Strains for Exploring Actinobacteria Biosynthetic Diversity.</title>
        <authorList>
            <person name="Kalkreuter E."/>
            <person name="Kautsar S.A."/>
            <person name="Yang D."/>
            <person name="Bader C.D."/>
            <person name="Teijaro C.N."/>
            <person name="Fluegel L."/>
            <person name="Davis C.M."/>
            <person name="Simpson J.R."/>
            <person name="Lauterbach L."/>
            <person name="Steele A.D."/>
            <person name="Gui C."/>
            <person name="Meng S."/>
            <person name="Li G."/>
            <person name="Viehrig K."/>
            <person name="Ye F."/>
            <person name="Su P."/>
            <person name="Kiefer A.F."/>
            <person name="Nichols A."/>
            <person name="Cepeda A.J."/>
            <person name="Yan W."/>
            <person name="Fan B."/>
            <person name="Jiang Y."/>
            <person name="Adhikari A."/>
            <person name="Zheng C.-J."/>
            <person name="Schuster L."/>
            <person name="Cowan T.M."/>
            <person name="Smanski M.J."/>
            <person name="Chevrette M.G."/>
            <person name="De Carvalho L.P.S."/>
            <person name="Shen B."/>
        </authorList>
    </citation>
    <scope>NUCLEOTIDE SEQUENCE [LARGE SCALE GENOMIC DNA]</scope>
    <source>
        <strain evidence="3 4">NPDC004045</strain>
    </source>
</reference>
<accession>A0ABW6PTS9</accession>
<dbReference type="InterPro" id="IPR004378">
    <property type="entry name" value="F420H2_quin_Rdtase"/>
</dbReference>
<comment type="catalytic activity">
    <reaction evidence="2">
        <text>oxidized coenzyme F420-(gamma-L-Glu)(n) + a quinol + H(+) = reduced coenzyme F420-(gamma-L-Glu)(n) + a quinone</text>
        <dbReference type="Rhea" id="RHEA:39663"/>
        <dbReference type="Rhea" id="RHEA-COMP:12939"/>
        <dbReference type="Rhea" id="RHEA-COMP:14378"/>
        <dbReference type="ChEBI" id="CHEBI:15378"/>
        <dbReference type="ChEBI" id="CHEBI:24646"/>
        <dbReference type="ChEBI" id="CHEBI:132124"/>
        <dbReference type="ChEBI" id="CHEBI:133980"/>
        <dbReference type="ChEBI" id="CHEBI:139511"/>
    </reaction>
</comment>
<dbReference type="Proteomes" id="UP001601444">
    <property type="component" value="Unassembled WGS sequence"/>
</dbReference>
<dbReference type="InterPro" id="IPR012349">
    <property type="entry name" value="Split_barrel_FMN-bd"/>
</dbReference>